<name>A0A3D8J2Z7_9HELI</name>
<dbReference type="EMBL" id="NXLX01000024">
    <property type="protein sequence ID" value="RDU71912.1"/>
    <property type="molecule type" value="Genomic_DNA"/>
</dbReference>
<dbReference type="Proteomes" id="UP000256695">
    <property type="component" value="Unassembled WGS sequence"/>
</dbReference>
<evidence type="ECO:0000313" key="2">
    <source>
        <dbReference type="Proteomes" id="UP000256695"/>
    </source>
</evidence>
<protein>
    <recommendedName>
        <fullName evidence="3">Outer membrane protein</fullName>
    </recommendedName>
</protein>
<proteinExistence type="predicted"/>
<gene>
    <name evidence="1" type="ORF">CQA57_07420</name>
</gene>
<accession>A0A3D8J2Z7</accession>
<dbReference type="OrthoDB" id="5322032at2"/>
<comment type="caution">
    <text evidence="1">The sequence shown here is derived from an EMBL/GenBank/DDBJ whole genome shotgun (WGS) entry which is preliminary data.</text>
</comment>
<keyword evidence="2" id="KW-1185">Reference proteome</keyword>
<sequence length="223" mass="25358">MKKYAMLLLIGVVFAFSEEIQEEKQEIKHEEVKKEEVKKKPTWRENIQPPEVYGNSYGVFRIGYAYQYQNAGTITRDNTTKFEYSGHFNDLYFGIERGWIGGKNKMFMASGYLDGAVGQTYFLSFGAKASLYLLKGWLIPYVGVGYQLEHLGFAKDDTQYNMHTAVVSAGTHINIAKGFGIDLQVRSGAPFYILKPKDAQTFGHPSINHVGFMVSFSFYDFNL</sequence>
<dbReference type="AlphaFoldDB" id="A0A3D8J2Z7"/>
<dbReference type="RefSeq" id="WP_115579606.1">
    <property type="nucleotide sequence ID" value="NZ_NXLX01000024.1"/>
</dbReference>
<evidence type="ECO:0000313" key="1">
    <source>
        <dbReference type="EMBL" id="RDU71912.1"/>
    </source>
</evidence>
<organism evidence="1 2">
    <name type="scientific">Helicobacter anseris</name>
    <dbReference type="NCBI Taxonomy" id="375926"/>
    <lineage>
        <taxon>Bacteria</taxon>
        <taxon>Pseudomonadati</taxon>
        <taxon>Campylobacterota</taxon>
        <taxon>Epsilonproteobacteria</taxon>
        <taxon>Campylobacterales</taxon>
        <taxon>Helicobacteraceae</taxon>
        <taxon>Helicobacter</taxon>
    </lineage>
</organism>
<reference evidence="1 2" key="1">
    <citation type="submission" date="2018-04" db="EMBL/GenBank/DDBJ databases">
        <title>Novel Campyloabacter and Helicobacter Species and Strains.</title>
        <authorList>
            <person name="Mannion A.J."/>
            <person name="Shen Z."/>
            <person name="Fox J.G."/>
        </authorList>
    </citation>
    <scope>NUCLEOTIDE SEQUENCE [LARGE SCALE GENOMIC DNA]</scope>
    <source>
        <strain evidence="1 2">MIT 04-9362</strain>
    </source>
</reference>
<evidence type="ECO:0008006" key="3">
    <source>
        <dbReference type="Google" id="ProtNLM"/>
    </source>
</evidence>